<evidence type="ECO:0000313" key="1">
    <source>
        <dbReference type="EMBL" id="SDL01732.1"/>
    </source>
</evidence>
<sequence>MSRSEVTADCIFLNRRAANSPGTARRLDQGNVELDGAGMRRAVRVEDAEVGLVVRPVTVPASVKARCCQDAAHL</sequence>
<dbReference type="STRING" id="417292.SAMN05421806_11684"/>
<evidence type="ECO:0000313" key="2">
    <source>
        <dbReference type="Proteomes" id="UP000199155"/>
    </source>
</evidence>
<accession>A0A1G9GM94</accession>
<reference evidence="1 2" key="1">
    <citation type="submission" date="2016-10" db="EMBL/GenBank/DDBJ databases">
        <authorList>
            <person name="de Groot N.N."/>
        </authorList>
    </citation>
    <scope>NUCLEOTIDE SEQUENCE [LARGE SCALE GENOMIC DNA]</scope>
    <source>
        <strain evidence="1 2">CGMCC 4.5727</strain>
    </source>
</reference>
<dbReference type="EMBL" id="FNFF01000016">
    <property type="protein sequence ID" value="SDL01732.1"/>
    <property type="molecule type" value="Genomic_DNA"/>
</dbReference>
<keyword evidence="2" id="KW-1185">Reference proteome</keyword>
<gene>
    <name evidence="1" type="ORF">SAMN05421806_11684</name>
</gene>
<name>A0A1G9GM94_9ACTN</name>
<proteinExistence type="predicted"/>
<dbReference type="Proteomes" id="UP000199155">
    <property type="component" value="Unassembled WGS sequence"/>
</dbReference>
<organism evidence="1 2">
    <name type="scientific">Streptomyces indicus</name>
    <dbReference type="NCBI Taxonomy" id="417292"/>
    <lineage>
        <taxon>Bacteria</taxon>
        <taxon>Bacillati</taxon>
        <taxon>Actinomycetota</taxon>
        <taxon>Actinomycetes</taxon>
        <taxon>Kitasatosporales</taxon>
        <taxon>Streptomycetaceae</taxon>
        <taxon>Streptomyces</taxon>
    </lineage>
</organism>
<protein>
    <submittedName>
        <fullName evidence="1">Uncharacterized protein</fullName>
    </submittedName>
</protein>
<dbReference type="AlphaFoldDB" id="A0A1G9GM94"/>